<dbReference type="Proteomes" id="UP000006253">
    <property type="component" value="Unassembled WGS sequence"/>
</dbReference>
<dbReference type="PROSITE" id="PS50102">
    <property type="entry name" value="RRM"/>
    <property type="match status" value="1"/>
</dbReference>
<dbReference type="CDD" id="cd21608">
    <property type="entry name" value="RRM2_NsCP33_like"/>
    <property type="match status" value="1"/>
</dbReference>
<evidence type="ECO:0000256" key="1">
    <source>
        <dbReference type="ARBA" id="ARBA00022884"/>
    </source>
</evidence>
<organism evidence="3 4">
    <name type="scientific">Leptospira kirschneri str. H1</name>
    <dbReference type="NCBI Taxonomy" id="1049966"/>
    <lineage>
        <taxon>Bacteria</taxon>
        <taxon>Pseudomonadati</taxon>
        <taxon>Spirochaetota</taxon>
        <taxon>Spirochaetia</taxon>
        <taxon>Leptospirales</taxon>
        <taxon>Leptospiraceae</taxon>
        <taxon>Leptospira</taxon>
    </lineage>
</organism>
<sequence length="91" mass="10152">MNIYIGNLAYQATEDDLRKAFESFGEVTSVRIITDKLSGKSRGLAFVEMANKEEGNAAIDGLNGTQIRGREIKVNEALPKKPFPEKSRSRY</sequence>
<dbReference type="EMBL" id="AHMY02000051">
    <property type="protein sequence ID" value="EKO14619.1"/>
    <property type="molecule type" value="Genomic_DNA"/>
</dbReference>
<comment type="caution">
    <text evidence="3">The sequence shown here is derived from an EMBL/GenBank/DDBJ whole genome shotgun (WGS) entry which is preliminary data.</text>
</comment>
<protein>
    <recommendedName>
        <fullName evidence="2">RRM domain-containing protein</fullName>
    </recommendedName>
</protein>
<dbReference type="SMR" id="A0A0E2B0F4"/>
<accession>A0A0E2B0F4</accession>
<dbReference type="GeneID" id="61173892"/>
<evidence type="ECO:0000259" key="2">
    <source>
        <dbReference type="PROSITE" id="PS50102"/>
    </source>
</evidence>
<dbReference type="InterPro" id="IPR000504">
    <property type="entry name" value="RRM_dom"/>
</dbReference>
<dbReference type="InterPro" id="IPR035979">
    <property type="entry name" value="RBD_domain_sf"/>
</dbReference>
<dbReference type="InterPro" id="IPR052462">
    <property type="entry name" value="SLIRP/GR-RBP-like"/>
</dbReference>
<dbReference type="Gene3D" id="3.30.70.330">
    <property type="match status" value="1"/>
</dbReference>
<dbReference type="SMART" id="SM00360">
    <property type="entry name" value="RRM"/>
    <property type="match status" value="1"/>
</dbReference>
<keyword evidence="1" id="KW-0694">RNA-binding</keyword>
<name>A0A0E2B0F4_9LEPT</name>
<dbReference type="RefSeq" id="WP_001028883.1">
    <property type="nucleotide sequence ID" value="NZ_AHMY02000051.1"/>
</dbReference>
<dbReference type="GO" id="GO:0003723">
    <property type="term" value="F:RNA binding"/>
    <property type="evidence" value="ECO:0007669"/>
    <property type="project" value="UniProtKB-KW"/>
</dbReference>
<dbReference type="InterPro" id="IPR012677">
    <property type="entry name" value="Nucleotide-bd_a/b_plait_sf"/>
</dbReference>
<dbReference type="PANTHER" id="PTHR48027">
    <property type="entry name" value="HETEROGENEOUS NUCLEAR RIBONUCLEOPROTEIN 87F-RELATED"/>
    <property type="match status" value="1"/>
</dbReference>
<reference evidence="3 4" key="1">
    <citation type="submission" date="2012-10" db="EMBL/GenBank/DDBJ databases">
        <authorList>
            <person name="Harkins D.M."/>
            <person name="Durkin A.S."/>
            <person name="Brinkac L.M."/>
            <person name="Selengut J.D."/>
            <person name="Sanka R."/>
            <person name="DePew J."/>
            <person name="Purushe J."/>
            <person name="Peacock S.J."/>
            <person name="Thaipadungpanit J."/>
            <person name="Wuthiekanun V.W."/>
            <person name="Day N.P."/>
            <person name="Vinetz J.M."/>
            <person name="Sutton G.G."/>
            <person name="Nelson W.C."/>
            <person name="Fouts D.E."/>
        </authorList>
    </citation>
    <scope>NUCLEOTIDE SEQUENCE [LARGE SCALE GENOMIC DNA]</scope>
    <source>
        <strain evidence="3 4">H1</strain>
    </source>
</reference>
<dbReference type="Pfam" id="PF00076">
    <property type="entry name" value="RRM_1"/>
    <property type="match status" value="1"/>
</dbReference>
<dbReference type="InterPro" id="IPR048289">
    <property type="entry name" value="RRM2_NsCP33-like"/>
</dbReference>
<dbReference type="AlphaFoldDB" id="A0A0E2B0F4"/>
<evidence type="ECO:0000313" key="4">
    <source>
        <dbReference type="Proteomes" id="UP000006253"/>
    </source>
</evidence>
<feature type="domain" description="RRM" evidence="2">
    <location>
        <begin position="1"/>
        <end position="79"/>
    </location>
</feature>
<proteinExistence type="predicted"/>
<evidence type="ECO:0000313" key="3">
    <source>
        <dbReference type="EMBL" id="EKO14619.1"/>
    </source>
</evidence>
<dbReference type="SUPFAM" id="SSF54928">
    <property type="entry name" value="RNA-binding domain, RBD"/>
    <property type="match status" value="1"/>
</dbReference>
<gene>
    <name evidence="3" type="ORF">LEP1GSC081_1448</name>
</gene>